<dbReference type="InParanoid" id="W2RN09"/>
<name>W2RN09_CYPE1</name>
<evidence type="ECO:0000313" key="3">
    <source>
        <dbReference type="Proteomes" id="UP000030752"/>
    </source>
</evidence>
<dbReference type="AlphaFoldDB" id="W2RN09"/>
<keyword evidence="3" id="KW-1185">Reference proteome</keyword>
<evidence type="ECO:0000256" key="1">
    <source>
        <dbReference type="SAM" id="MobiDB-lite"/>
    </source>
</evidence>
<reference evidence="2 3" key="1">
    <citation type="submission" date="2013-03" db="EMBL/GenBank/DDBJ databases">
        <title>The Genome Sequence of Phialophora europaea CBS 101466.</title>
        <authorList>
            <consortium name="The Broad Institute Genomics Platform"/>
            <person name="Cuomo C."/>
            <person name="de Hoog S."/>
            <person name="Gorbushina A."/>
            <person name="Walker B."/>
            <person name="Young S.K."/>
            <person name="Zeng Q."/>
            <person name="Gargeya S."/>
            <person name="Fitzgerald M."/>
            <person name="Haas B."/>
            <person name="Abouelleil A."/>
            <person name="Allen A.W."/>
            <person name="Alvarado L."/>
            <person name="Arachchi H.M."/>
            <person name="Berlin A.M."/>
            <person name="Chapman S.B."/>
            <person name="Gainer-Dewar J."/>
            <person name="Goldberg J."/>
            <person name="Griggs A."/>
            <person name="Gujja S."/>
            <person name="Hansen M."/>
            <person name="Howarth C."/>
            <person name="Imamovic A."/>
            <person name="Ireland A."/>
            <person name="Larimer J."/>
            <person name="McCowan C."/>
            <person name="Murphy C."/>
            <person name="Pearson M."/>
            <person name="Poon T.W."/>
            <person name="Priest M."/>
            <person name="Roberts A."/>
            <person name="Saif S."/>
            <person name="Shea T."/>
            <person name="Sisk P."/>
            <person name="Sykes S."/>
            <person name="Wortman J."/>
            <person name="Nusbaum C."/>
            <person name="Birren B."/>
        </authorList>
    </citation>
    <scope>NUCLEOTIDE SEQUENCE [LARGE SCALE GENOMIC DNA]</scope>
    <source>
        <strain evidence="2 3">CBS 101466</strain>
    </source>
</reference>
<sequence>MTAKTPGTFSFVPQRPGGGPDDRRFINTHLSRLAAERRKHAKTAKSVKSPSPSPTRPASTRDGNLSPKQKSSPPRGRTSLSVPPKQTAQRVSPISPLQRSLSLQHVKPDMNDDIAASSEVEAEHQAPLLVSALDNGSHDPFNSTLVVITPEVRKLLAFDREMFFPWASGIEKGDNKHGAFTNKFAKTSLEALEDKCVGYANLARLASSAATITSNPDLHITAMKYKARAYEILRESINERHTGLNEHMLTQIFSLLSIEISGQQHENAALHAGTLQQLLQGQQQGRFDAARMNRRLLCSILWHECLRGSFTLCRPVFDIEKLVDHTAFIATLVATKRQLMAQGFMPSRTTDGFQEAGIGSHLLQRVREFRFLSDVGSALQKAPKLLNEEVMDAFTFRATLTSSKLLEIYNDVYDTIRSSGPDDDLTSAYLETATALAARYWYRVVTSHEAVNVEPTPQSQFYKVFGTQKPVLAHLKEAHEYCKRSGGLQKQPRLWLWILGVGIMAEKADGHFSHDAQQDRSGYFHVAAVAQAKLLDTKDRDAIERILKTFLYSNLLKPSSRYHFEQAINS</sequence>
<feature type="region of interest" description="Disordered" evidence="1">
    <location>
        <begin position="1"/>
        <end position="100"/>
    </location>
</feature>
<dbReference type="RefSeq" id="XP_008720035.1">
    <property type="nucleotide sequence ID" value="XM_008721813.1"/>
</dbReference>
<dbReference type="Proteomes" id="UP000030752">
    <property type="component" value="Unassembled WGS sequence"/>
</dbReference>
<feature type="compositionally biased region" description="Polar residues" evidence="1">
    <location>
        <begin position="62"/>
        <end position="100"/>
    </location>
</feature>
<evidence type="ECO:0000313" key="2">
    <source>
        <dbReference type="EMBL" id="ETN37866.1"/>
    </source>
</evidence>
<accession>W2RN09</accession>
<organism evidence="2 3">
    <name type="scientific">Cyphellophora europaea (strain CBS 101466)</name>
    <name type="common">Phialophora europaea</name>
    <dbReference type="NCBI Taxonomy" id="1220924"/>
    <lineage>
        <taxon>Eukaryota</taxon>
        <taxon>Fungi</taxon>
        <taxon>Dikarya</taxon>
        <taxon>Ascomycota</taxon>
        <taxon>Pezizomycotina</taxon>
        <taxon>Eurotiomycetes</taxon>
        <taxon>Chaetothyriomycetidae</taxon>
        <taxon>Chaetothyriales</taxon>
        <taxon>Cyphellophoraceae</taxon>
        <taxon>Cyphellophora</taxon>
    </lineage>
</organism>
<dbReference type="PANTHER" id="PTHR37540">
    <property type="entry name" value="TRANSCRIPTION FACTOR (ACR-2), PUTATIVE-RELATED-RELATED"/>
    <property type="match status" value="1"/>
</dbReference>
<gene>
    <name evidence="2" type="ORF">HMPREF1541_07489</name>
</gene>
<protein>
    <submittedName>
        <fullName evidence="2">Uncharacterized protein</fullName>
    </submittedName>
</protein>
<dbReference type="OrthoDB" id="4159995at2759"/>
<dbReference type="HOGENOM" id="CLU_025452_0_0_1"/>
<dbReference type="PANTHER" id="PTHR37540:SF5">
    <property type="entry name" value="TRANSCRIPTION FACTOR DOMAIN-CONTAINING PROTEIN"/>
    <property type="match status" value="1"/>
</dbReference>
<dbReference type="EMBL" id="KB822723">
    <property type="protein sequence ID" value="ETN37866.1"/>
    <property type="molecule type" value="Genomic_DNA"/>
</dbReference>
<dbReference type="GeneID" id="19974828"/>
<proteinExistence type="predicted"/>
<dbReference type="VEuPathDB" id="FungiDB:HMPREF1541_07489"/>